<sequence>MLIGPEYTMERETRFELATPTLARLYSTTELFPRIENIKKNSLRF</sequence>
<dbReference type="STRING" id="1121451.DESAM_22707"/>
<evidence type="ECO:0000313" key="2">
    <source>
        <dbReference type="Proteomes" id="UP000010808"/>
    </source>
</evidence>
<dbReference type="AlphaFoldDB" id="L0RDZ8"/>
<dbReference type="KEGG" id="dhy:DESAM_22707"/>
<dbReference type="Proteomes" id="UP000010808">
    <property type="component" value="Chromosome"/>
</dbReference>
<organism evidence="1 2">
    <name type="scientific">Maridesulfovibrio hydrothermalis AM13 = DSM 14728</name>
    <dbReference type="NCBI Taxonomy" id="1121451"/>
    <lineage>
        <taxon>Bacteria</taxon>
        <taxon>Pseudomonadati</taxon>
        <taxon>Thermodesulfobacteriota</taxon>
        <taxon>Desulfovibrionia</taxon>
        <taxon>Desulfovibrionales</taxon>
        <taxon>Desulfovibrionaceae</taxon>
        <taxon>Maridesulfovibrio</taxon>
    </lineage>
</organism>
<keyword evidence="2" id="KW-1185">Reference proteome</keyword>
<accession>L0RDZ8</accession>
<reference evidence="1 2" key="1">
    <citation type="submission" date="2012-10" db="EMBL/GenBank/DDBJ databases">
        <authorList>
            <person name="Genoscope - CEA"/>
        </authorList>
    </citation>
    <scope>NUCLEOTIDE SEQUENCE [LARGE SCALE GENOMIC DNA]</scope>
    <source>
        <strain evidence="2">AM13 / DSM 14728</strain>
    </source>
</reference>
<name>L0RDZ8_9BACT</name>
<dbReference type="EMBL" id="FO203522">
    <property type="protein sequence ID" value="CCO24974.1"/>
    <property type="molecule type" value="Genomic_DNA"/>
</dbReference>
<dbReference type="HOGENOM" id="CLU_3198943_0_0_7"/>
<protein>
    <submittedName>
        <fullName evidence="1">Uncharacterized protein</fullName>
    </submittedName>
</protein>
<gene>
    <name evidence="1" type="ORF">DESAM_22707</name>
</gene>
<proteinExistence type="predicted"/>
<evidence type="ECO:0000313" key="1">
    <source>
        <dbReference type="EMBL" id="CCO24974.1"/>
    </source>
</evidence>